<accession>A0AAD8JSR5</accession>
<sequence length="78" mass="9088">MMCNPKTPSLTQTNPFFFFDQLVNALKALKGCKALSVSLFKLVFVLKTLVLSLNKHHQIRVVVVFFLFFQWILEKNKQ</sequence>
<evidence type="ECO:0000313" key="2">
    <source>
        <dbReference type="Proteomes" id="UP001229421"/>
    </source>
</evidence>
<gene>
    <name evidence="1" type="ORF">QVD17_38783</name>
</gene>
<name>A0AAD8JSR5_TARER</name>
<proteinExistence type="predicted"/>
<organism evidence="1 2">
    <name type="scientific">Tagetes erecta</name>
    <name type="common">African marigold</name>
    <dbReference type="NCBI Taxonomy" id="13708"/>
    <lineage>
        <taxon>Eukaryota</taxon>
        <taxon>Viridiplantae</taxon>
        <taxon>Streptophyta</taxon>
        <taxon>Embryophyta</taxon>
        <taxon>Tracheophyta</taxon>
        <taxon>Spermatophyta</taxon>
        <taxon>Magnoliopsida</taxon>
        <taxon>eudicotyledons</taxon>
        <taxon>Gunneridae</taxon>
        <taxon>Pentapetalae</taxon>
        <taxon>asterids</taxon>
        <taxon>campanulids</taxon>
        <taxon>Asterales</taxon>
        <taxon>Asteraceae</taxon>
        <taxon>Asteroideae</taxon>
        <taxon>Heliantheae alliance</taxon>
        <taxon>Tageteae</taxon>
        <taxon>Tagetes</taxon>
    </lineage>
</organism>
<evidence type="ECO:0000313" key="1">
    <source>
        <dbReference type="EMBL" id="KAK1407170.1"/>
    </source>
</evidence>
<keyword evidence="2" id="KW-1185">Reference proteome</keyword>
<dbReference type="EMBL" id="JAUHHV010000011">
    <property type="protein sequence ID" value="KAK1407170.1"/>
    <property type="molecule type" value="Genomic_DNA"/>
</dbReference>
<comment type="caution">
    <text evidence="1">The sequence shown here is derived from an EMBL/GenBank/DDBJ whole genome shotgun (WGS) entry which is preliminary data.</text>
</comment>
<reference evidence="1" key="1">
    <citation type="journal article" date="2023" name="bioRxiv">
        <title>Improved chromosome-level genome assembly for marigold (Tagetes erecta).</title>
        <authorList>
            <person name="Jiang F."/>
            <person name="Yuan L."/>
            <person name="Wang S."/>
            <person name="Wang H."/>
            <person name="Xu D."/>
            <person name="Wang A."/>
            <person name="Fan W."/>
        </authorList>
    </citation>
    <scope>NUCLEOTIDE SEQUENCE</scope>
    <source>
        <strain evidence="1">WSJ</strain>
        <tissue evidence="1">Leaf</tissue>
    </source>
</reference>
<dbReference type="AlphaFoldDB" id="A0AAD8JSR5"/>
<protein>
    <submittedName>
        <fullName evidence="1">Uncharacterized protein</fullName>
    </submittedName>
</protein>
<dbReference type="Proteomes" id="UP001229421">
    <property type="component" value="Unassembled WGS sequence"/>
</dbReference>